<feature type="repeat" description="PPR" evidence="3">
    <location>
        <begin position="269"/>
        <end position="303"/>
    </location>
</feature>
<dbReference type="PANTHER" id="PTHR47447:SF26">
    <property type="entry name" value="CHLOROPLAST RNA SPLICING4"/>
    <property type="match status" value="1"/>
</dbReference>
<evidence type="ECO:0000313" key="6">
    <source>
        <dbReference type="EMBL" id="KAH7281144.1"/>
    </source>
</evidence>
<dbReference type="Gene3D" id="1.25.40.10">
    <property type="entry name" value="Tetratricopeptide repeat domain"/>
    <property type="match status" value="9"/>
</dbReference>
<feature type="compositionally biased region" description="Basic and acidic residues" evidence="4">
    <location>
        <begin position="26"/>
        <end position="37"/>
    </location>
</feature>
<evidence type="ECO:0000256" key="1">
    <source>
        <dbReference type="ARBA" id="ARBA00007626"/>
    </source>
</evidence>
<dbReference type="EMBL" id="CM035441">
    <property type="protein sequence ID" value="KAH7281144.1"/>
    <property type="molecule type" value="Genomic_DNA"/>
</dbReference>
<comment type="caution">
    <text evidence="6">The sequence shown here is derived from an EMBL/GenBank/DDBJ whole genome shotgun (WGS) entry which is preliminary data.</text>
</comment>
<feature type="repeat" description="PPR" evidence="3">
    <location>
        <begin position="792"/>
        <end position="826"/>
    </location>
</feature>
<evidence type="ECO:0000256" key="2">
    <source>
        <dbReference type="ARBA" id="ARBA00022737"/>
    </source>
</evidence>
<feature type="repeat" description="PPR" evidence="3">
    <location>
        <begin position="932"/>
        <end position="966"/>
    </location>
</feature>
<dbReference type="PANTHER" id="PTHR47447">
    <property type="entry name" value="OS03G0856100 PROTEIN"/>
    <property type="match status" value="1"/>
</dbReference>
<dbReference type="Pfam" id="PF13041">
    <property type="entry name" value="PPR_2"/>
    <property type="match status" value="4"/>
</dbReference>
<feature type="repeat" description="PPR" evidence="3">
    <location>
        <begin position="375"/>
        <end position="410"/>
    </location>
</feature>
<feature type="repeat" description="PPR" evidence="3">
    <location>
        <begin position="827"/>
        <end position="861"/>
    </location>
</feature>
<feature type="repeat" description="PPR" evidence="3">
    <location>
        <begin position="1002"/>
        <end position="1036"/>
    </location>
</feature>
<protein>
    <recommendedName>
        <fullName evidence="5">PROP1-like PPR domain-containing protein</fullName>
    </recommendedName>
</protein>
<evidence type="ECO:0000259" key="5">
    <source>
        <dbReference type="Pfam" id="PF17177"/>
    </source>
</evidence>
<evidence type="ECO:0000313" key="7">
    <source>
        <dbReference type="Proteomes" id="UP000825935"/>
    </source>
</evidence>
<dbReference type="SUPFAM" id="SSF48452">
    <property type="entry name" value="TPR-like"/>
    <property type="match status" value="1"/>
</dbReference>
<dbReference type="Pfam" id="PF01535">
    <property type="entry name" value="PPR"/>
    <property type="match status" value="3"/>
</dbReference>
<feature type="repeat" description="PPR" evidence="3">
    <location>
        <begin position="1142"/>
        <end position="1176"/>
    </location>
</feature>
<feature type="repeat" description="PPR" evidence="3">
    <location>
        <begin position="1072"/>
        <end position="1106"/>
    </location>
</feature>
<dbReference type="InterPro" id="IPR033443">
    <property type="entry name" value="PROP1-like_PPR_dom"/>
</dbReference>
<feature type="repeat" description="PPR" evidence="3">
    <location>
        <begin position="862"/>
        <end position="896"/>
    </location>
</feature>
<keyword evidence="7" id="KW-1185">Reference proteome</keyword>
<proteinExistence type="inferred from homology"/>
<dbReference type="InterPro" id="IPR011990">
    <property type="entry name" value="TPR-like_helical_dom_sf"/>
</dbReference>
<sequence>MLPLSSCCSLSTSIPSVSGTSSADPLHVEEEAGEKQRSKFSYNRASPSVRWPELGLRDPDKVLDWITLSKEVDAEKANHAANAAHPAGDTGYREDVIHNHVSSPQPRKIAGFTPSVNPYIGARGEYHLAMAAQSSGVASVIEPKARARRENGKLIKLSRLALIKAKDWRERVHRLSEAILKLRVGDSVADLLKHWDEQLAATDMCIVLKRVGDENWQRALELYEWYNVKHWYEPNSRMLASMLSILGRVHQVHIAKEIFDRAEPSVGNSVQVYNAMMGVYARQGDCNRVQMLLNLMKERGCDLDLITYNTVINARCKAGLMPGIAMQLLQDMKKDRLMPDVITYNTLISACASRNDCAEAELIYKDMQNSMCEPDLWTYNALISLYGRTPGKEARAIDYFHTLQRQGLVPDAVTFNAVLYAYAKTGRINEFDDVRSKMKFAGCRADEITYNTMISMYGKLSQYEKALSSYHEMIDGGCRPDAVTYTVLIDMLGKAGKVNEAEEIFQEMSDMQVLPTLQAFSAMIYAYMKAGKTTEAHSTFDCMIRTGIVPDHRAMSLILEVLQKAELPQKAMLTYQKAIRRGFVPDLEIYGILLKWFSEVGRVKDVDIVAKDLLSVQFSYTDVCITLLNARLPQKACELLLSVMDQGSNVDEELVIQVLQSLGNSAKFNEAQSLVDSFNDCSPEGSFKIKGILLTMLAEAKQVLAVKNELDKLRLNGLPLSLDAYRTLIKMFEDTGMLEQILLISSDMQLFGIEMDETCKKSISKAYTSLSCEEQDHVSSHRSISGEDNKASLDTYISLIEEYGKQKLWERAEGAFRELRQAGHRPSVKAWNTLISAYAVCGEYDNAKLAVAEMIADGRTPTSHTCTIMLQAVINADRTKEICNVLQEMRQYGVNPNKNVFLELIDSFANKSKGQEARAIFSELKSAGYFPNMQVYRSLILLFSKLKRIREAESMIKEMQLDGFTPDIIIYNSMITLYGKLGHFQKAAEMFREMQAAGCSPDTYTFNSLIWIFSKCLKVQEALGIVQQMQMNGFAPDADSYTALISACGRLQMIEAADALFKNANESGCQLNSKVFHALMNVYRSAGQPEKVRRLIEDMKAVGFEPTLGTFHILMDSYAKGGDPKQAAAIIENMFETGLSPGIQQYGALIDAYLKNKEYDLAIEKLVSIVKKGYEPDFKLWTSMIVAASHCKESITAVALLNALRDVGFSLPLRLLTERNAALFCEYDQTLQSLESSGEEAGLGLSNAILDLLWAFQMHGTAAKLFMVAIERKLYPSTIARVLVKDWSADFRKLSAGAALIALTLWLDQMQDAALQGFPEVPKIVTLTTGVRQFINNQTSVEKTVKVHLWTMGSPFLRSGEAGVFKAKGYSLCHWLKDSPHCMDLKLRNFSVLPEFNTMEVHNGAFMLARLVPALQQIEQSIGELRPKKFRKLIHLTQMQRSDAIAAELKTREDMMRKGLLDDRGKRRMLARRRLRKRKIRHI</sequence>
<feature type="compositionally biased region" description="Low complexity" evidence="4">
    <location>
        <begin position="1"/>
        <end position="22"/>
    </location>
</feature>
<dbReference type="OrthoDB" id="185373at2759"/>
<evidence type="ECO:0000256" key="3">
    <source>
        <dbReference type="PROSITE-ProRule" id="PRU00708"/>
    </source>
</evidence>
<evidence type="ECO:0000256" key="4">
    <source>
        <dbReference type="SAM" id="MobiDB-lite"/>
    </source>
</evidence>
<feature type="repeat" description="PPR" evidence="3">
    <location>
        <begin position="481"/>
        <end position="515"/>
    </location>
</feature>
<dbReference type="Pfam" id="PF17177">
    <property type="entry name" value="PPR_long"/>
    <property type="match status" value="1"/>
</dbReference>
<feature type="repeat" description="PPR" evidence="3">
    <location>
        <begin position="304"/>
        <end position="339"/>
    </location>
</feature>
<feature type="repeat" description="PPR" evidence="3">
    <location>
        <begin position="1037"/>
        <end position="1071"/>
    </location>
</feature>
<keyword evidence="2" id="KW-0677">Repeat</keyword>
<dbReference type="Proteomes" id="UP000825935">
    <property type="component" value="Chromosome 36"/>
</dbReference>
<feature type="repeat" description="PPR" evidence="3">
    <location>
        <begin position="516"/>
        <end position="550"/>
    </location>
</feature>
<dbReference type="NCBIfam" id="TIGR00756">
    <property type="entry name" value="PPR"/>
    <property type="match status" value="13"/>
</dbReference>
<feature type="repeat" description="PPR" evidence="3">
    <location>
        <begin position="446"/>
        <end position="480"/>
    </location>
</feature>
<name>A0A8T2QBS5_CERRI</name>
<feature type="region of interest" description="Disordered" evidence="4">
    <location>
        <begin position="1"/>
        <end position="44"/>
    </location>
</feature>
<dbReference type="InterPro" id="IPR002885">
    <property type="entry name" value="PPR_rpt"/>
</dbReference>
<feature type="domain" description="PROP1-like PPR" evidence="5">
    <location>
        <begin position="1045"/>
        <end position="1164"/>
    </location>
</feature>
<dbReference type="OMA" id="VWNALIQ"/>
<accession>A0A8T2QBS5</accession>
<feature type="repeat" description="PPR" evidence="3">
    <location>
        <begin position="411"/>
        <end position="445"/>
    </location>
</feature>
<feature type="repeat" description="PPR" evidence="3">
    <location>
        <begin position="340"/>
        <end position="374"/>
    </location>
</feature>
<dbReference type="PROSITE" id="PS51375">
    <property type="entry name" value="PPR"/>
    <property type="match status" value="18"/>
</dbReference>
<dbReference type="Pfam" id="PF13812">
    <property type="entry name" value="PPR_3"/>
    <property type="match status" value="2"/>
</dbReference>
<gene>
    <name evidence="6" type="ORF">KP509_36G032400</name>
</gene>
<reference evidence="6" key="1">
    <citation type="submission" date="2021-08" db="EMBL/GenBank/DDBJ databases">
        <title>WGS assembly of Ceratopteris richardii.</title>
        <authorList>
            <person name="Marchant D.B."/>
            <person name="Chen G."/>
            <person name="Jenkins J."/>
            <person name="Shu S."/>
            <person name="Leebens-Mack J."/>
            <person name="Grimwood J."/>
            <person name="Schmutz J."/>
            <person name="Soltis P."/>
            <person name="Soltis D."/>
            <person name="Chen Z.-H."/>
        </authorList>
    </citation>
    <scope>NUCLEOTIDE SEQUENCE</scope>
    <source>
        <strain evidence="6">Whitten #5841</strain>
        <tissue evidence="6">Leaf</tissue>
    </source>
</reference>
<dbReference type="SUPFAM" id="SSF81901">
    <property type="entry name" value="HCP-like"/>
    <property type="match status" value="1"/>
</dbReference>
<feature type="repeat" description="PPR" evidence="3">
    <location>
        <begin position="967"/>
        <end position="1001"/>
    </location>
</feature>
<feature type="repeat" description="PPR" evidence="3">
    <location>
        <begin position="1107"/>
        <end position="1141"/>
    </location>
</feature>
<comment type="similarity">
    <text evidence="1">Belongs to the PPR family. P subfamily.</text>
</comment>
<organism evidence="6 7">
    <name type="scientific">Ceratopteris richardii</name>
    <name type="common">Triangle waterfern</name>
    <dbReference type="NCBI Taxonomy" id="49495"/>
    <lineage>
        <taxon>Eukaryota</taxon>
        <taxon>Viridiplantae</taxon>
        <taxon>Streptophyta</taxon>
        <taxon>Embryophyta</taxon>
        <taxon>Tracheophyta</taxon>
        <taxon>Polypodiopsida</taxon>
        <taxon>Polypodiidae</taxon>
        <taxon>Polypodiales</taxon>
        <taxon>Pteridineae</taxon>
        <taxon>Pteridaceae</taxon>
        <taxon>Parkerioideae</taxon>
        <taxon>Ceratopteris</taxon>
    </lineage>
</organism>